<evidence type="ECO:0008006" key="3">
    <source>
        <dbReference type="Google" id="ProtNLM"/>
    </source>
</evidence>
<gene>
    <name evidence="1" type="ORF">OS242_01485</name>
</gene>
<proteinExistence type="predicted"/>
<comment type="caution">
    <text evidence="1">The sequence shown here is derived from an EMBL/GenBank/DDBJ whole genome shotgun (WGS) entry which is preliminary data.</text>
</comment>
<name>A0ABT3WZ92_9BACL</name>
<reference evidence="1 2" key="1">
    <citation type="submission" date="2022-11" db="EMBL/GenBank/DDBJ databases">
        <title>Study of microbial diversity in lake waters.</title>
        <authorList>
            <person name="Zhang J."/>
        </authorList>
    </citation>
    <scope>NUCLEOTIDE SEQUENCE [LARGE SCALE GENOMIC DNA]</scope>
    <source>
        <strain evidence="1 2">DT12</strain>
    </source>
</reference>
<dbReference type="Proteomes" id="UP001208017">
    <property type="component" value="Unassembled WGS sequence"/>
</dbReference>
<evidence type="ECO:0000313" key="1">
    <source>
        <dbReference type="EMBL" id="MCX7568641.1"/>
    </source>
</evidence>
<protein>
    <recommendedName>
        <fullName evidence="3">GapA-binding peptide SR1P</fullName>
    </recommendedName>
</protein>
<evidence type="ECO:0000313" key="2">
    <source>
        <dbReference type="Proteomes" id="UP001208017"/>
    </source>
</evidence>
<dbReference type="RefSeq" id="WP_267149881.1">
    <property type="nucleotide sequence ID" value="NZ_JAPMLT010000001.1"/>
</dbReference>
<accession>A0ABT3WZ92</accession>
<dbReference type="EMBL" id="JAPMLT010000001">
    <property type="protein sequence ID" value="MCX7568641.1"/>
    <property type="molecule type" value="Genomic_DNA"/>
</dbReference>
<sequence>MANLCEVCGQIEDETMETSELMAETLHVCASCRKDRKESGAEEIGM</sequence>
<keyword evidence="2" id="KW-1185">Reference proteome</keyword>
<organism evidence="1 2">
    <name type="scientific">Tumebacillus lacus</name>
    <dbReference type="NCBI Taxonomy" id="2995335"/>
    <lineage>
        <taxon>Bacteria</taxon>
        <taxon>Bacillati</taxon>
        <taxon>Bacillota</taxon>
        <taxon>Bacilli</taxon>
        <taxon>Bacillales</taxon>
        <taxon>Alicyclobacillaceae</taxon>
        <taxon>Tumebacillus</taxon>
    </lineage>
</organism>